<dbReference type="InterPro" id="IPR011075">
    <property type="entry name" value="TetR_C"/>
</dbReference>
<keyword evidence="7" id="KW-1185">Reference proteome</keyword>
<dbReference type="PANTHER" id="PTHR47506">
    <property type="entry name" value="TRANSCRIPTIONAL REGULATORY PROTEIN"/>
    <property type="match status" value="1"/>
</dbReference>
<keyword evidence="3" id="KW-0804">Transcription</keyword>
<dbReference type="Pfam" id="PF00440">
    <property type="entry name" value="TetR_N"/>
    <property type="match status" value="1"/>
</dbReference>
<evidence type="ECO:0000313" key="6">
    <source>
        <dbReference type="EMBL" id="MEE2037221.1"/>
    </source>
</evidence>
<dbReference type="Proteomes" id="UP001356095">
    <property type="component" value="Unassembled WGS sequence"/>
</dbReference>
<dbReference type="InterPro" id="IPR036271">
    <property type="entry name" value="Tet_transcr_reg_TetR-rel_C_sf"/>
</dbReference>
<reference evidence="6 7" key="1">
    <citation type="submission" date="2023-08" db="EMBL/GenBank/DDBJ databases">
        <authorList>
            <person name="Girao M."/>
            <person name="Carvalho M.F."/>
        </authorList>
    </citation>
    <scope>NUCLEOTIDE SEQUENCE [LARGE SCALE GENOMIC DNA]</scope>
    <source>
        <strain evidence="6 7">CT-R113</strain>
    </source>
</reference>
<name>A0ABU7K4P5_9ACTN</name>
<dbReference type="PANTHER" id="PTHR47506:SF6">
    <property type="entry name" value="HTH-TYPE TRANSCRIPTIONAL REPRESSOR NEMR"/>
    <property type="match status" value="1"/>
</dbReference>
<dbReference type="InterPro" id="IPR001647">
    <property type="entry name" value="HTH_TetR"/>
</dbReference>
<evidence type="ECO:0000313" key="7">
    <source>
        <dbReference type="Proteomes" id="UP001356095"/>
    </source>
</evidence>
<evidence type="ECO:0000256" key="2">
    <source>
        <dbReference type="ARBA" id="ARBA00023125"/>
    </source>
</evidence>
<dbReference type="EMBL" id="JAUZMY010000006">
    <property type="protein sequence ID" value="MEE2037221.1"/>
    <property type="molecule type" value="Genomic_DNA"/>
</dbReference>
<evidence type="ECO:0000256" key="3">
    <source>
        <dbReference type="ARBA" id="ARBA00023163"/>
    </source>
</evidence>
<accession>A0ABU7K4P5</accession>
<proteinExistence type="predicted"/>
<comment type="caution">
    <text evidence="6">The sequence shown here is derived from an EMBL/GenBank/DDBJ whole genome shotgun (WGS) entry which is preliminary data.</text>
</comment>
<keyword evidence="1" id="KW-0805">Transcription regulation</keyword>
<organism evidence="6 7">
    <name type="scientific">Nocardiopsis codii</name>
    <dbReference type="NCBI Taxonomy" id="3065942"/>
    <lineage>
        <taxon>Bacteria</taxon>
        <taxon>Bacillati</taxon>
        <taxon>Actinomycetota</taxon>
        <taxon>Actinomycetes</taxon>
        <taxon>Streptosporangiales</taxon>
        <taxon>Nocardiopsidaceae</taxon>
        <taxon>Nocardiopsis</taxon>
    </lineage>
</organism>
<dbReference type="Gene3D" id="1.10.357.10">
    <property type="entry name" value="Tetracycline Repressor, domain 2"/>
    <property type="match status" value="1"/>
</dbReference>
<dbReference type="SUPFAM" id="SSF48498">
    <property type="entry name" value="Tetracyclin repressor-like, C-terminal domain"/>
    <property type="match status" value="1"/>
</dbReference>
<feature type="domain" description="HTH tetR-type" evidence="5">
    <location>
        <begin position="13"/>
        <end position="73"/>
    </location>
</feature>
<protein>
    <submittedName>
        <fullName evidence="6">TetR/AcrR family transcriptional regulator</fullName>
    </submittedName>
</protein>
<evidence type="ECO:0000256" key="4">
    <source>
        <dbReference type="PROSITE-ProRule" id="PRU00335"/>
    </source>
</evidence>
<dbReference type="InterPro" id="IPR009057">
    <property type="entry name" value="Homeodomain-like_sf"/>
</dbReference>
<gene>
    <name evidence="6" type="ORF">Q8791_08315</name>
</gene>
<sequence length="221" mass="24577">MTTQTDGRLQRGDQTRRAVLDRAVDIASVEGLDGLSLGRLSRELRISKSGVFAHFGSKEELQLAAVEAGRKVFVRHVVREALRTRPGVERLWRLCEDWIVYSRSRVFSGGCFFYTVTAEFESRPGRVRDALVETHREWRDLLTRTAEDARQLGELTSGADPALLAFELRAFLDTANAVSLLEDDRDAPYAMARTAVTARLEALATPEAPRPWTSGSTAPTA</sequence>
<keyword evidence="2 4" id="KW-0238">DNA-binding</keyword>
<evidence type="ECO:0000256" key="1">
    <source>
        <dbReference type="ARBA" id="ARBA00023015"/>
    </source>
</evidence>
<dbReference type="RefSeq" id="WP_330091021.1">
    <property type="nucleotide sequence ID" value="NZ_JAUZMY010000006.1"/>
</dbReference>
<dbReference type="Gene3D" id="1.10.10.60">
    <property type="entry name" value="Homeodomain-like"/>
    <property type="match status" value="1"/>
</dbReference>
<dbReference type="Pfam" id="PF16925">
    <property type="entry name" value="TetR_C_13"/>
    <property type="match status" value="1"/>
</dbReference>
<feature type="DNA-binding region" description="H-T-H motif" evidence="4">
    <location>
        <begin position="36"/>
        <end position="55"/>
    </location>
</feature>
<evidence type="ECO:0000259" key="5">
    <source>
        <dbReference type="PROSITE" id="PS50977"/>
    </source>
</evidence>
<dbReference type="PROSITE" id="PS50977">
    <property type="entry name" value="HTH_TETR_2"/>
    <property type="match status" value="1"/>
</dbReference>
<dbReference type="SUPFAM" id="SSF46689">
    <property type="entry name" value="Homeodomain-like"/>
    <property type="match status" value="1"/>
</dbReference>